<dbReference type="Gene3D" id="2.60.120.10">
    <property type="entry name" value="Jelly Rolls"/>
    <property type="match status" value="1"/>
</dbReference>
<dbReference type="InterPro" id="IPR011051">
    <property type="entry name" value="RmlC_Cupin_sf"/>
</dbReference>
<evidence type="ECO:0000259" key="2">
    <source>
        <dbReference type="Pfam" id="PF07883"/>
    </source>
</evidence>
<dbReference type="PANTHER" id="PTHR35848">
    <property type="entry name" value="OXALATE-BINDING PROTEIN"/>
    <property type="match status" value="1"/>
</dbReference>
<sequence length="114" mass="13171">MKLVSTLNSEYYNWGVGSHGWHFLKRDDLSIILEEVPPGDSEIKHFHNHARQFFFILEGTATLEIGKEVHTLQTNEGIEVEPRIAHKFRNNSDSIVRFLVISMPRSHGDRTDVE</sequence>
<reference evidence="3 4" key="1">
    <citation type="submission" date="2017-01" db="EMBL/GenBank/DDBJ databases">
        <title>Comparative genomic analysis of Brazilian Leptospira santarosai.</title>
        <authorList>
            <person name="Moreno L.Z."/>
            <person name="Miraglia F."/>
            <person name="Kremer F.S."/>
            <person name="Eslabao M.R."/>
            <person name="Lilenbaum W."/>
            <person name="Dellagostin O.A."/>
            <person name="Moreno A.M."/>
        </authorList>
    </citation>
    <scope>NUCLEOTIDE SEQUENCE [LARGE SCALE GENOMIC DNA]</scope>
    <source>
        <strain evidence="3 4">M52/8-19</strain>
    </source>
</reference>
<dbReference type="InterPro" id="IPR051610">
    <property type="entry name" value="GPI/OXD"/>
</dbReference>
<keyword evidence="1" id="KW-0479">Metal-binding</keyword>
<dbReference type="SUPFAM" id="SSF51182">
    <property type="entry name" value="RmlC-like cupins"/>
    <property type="match status" value="1"/>
</dbReference>
<dbReference type="Pfam" id="PF07883">
    <property type="entry name" value="Cupin_2"/>
    <property type="match status" value="1"/>
</dbReference>
<name>A0AB73LLR2_9LEPT</name>
<dbReference type="AlphaFoldDB" id="A0AB73LLR2"/>
<evidence type="ECO:0000313" key="4">
    <source>
        <dbReference type="Proteomes" id="UP000189337"/>
    </source>
</evidence>
<dbReference type="InterPro" id="IPR014710">
    <property type="entry name" value="RmlC-like_jellyroll"/>
</dbReference>
<evidence type="ECO:0000256" key="1">
    <source>
        <dbReference type="ARBA" id="ARBA00022723"/>
    </source>
</evidence>
<accession>A0AB73LLR2</accession>
<evidence type="ECO:0000313" key="3">
    <source>
        <dbReference type="EMBL" id="ONF92316.1"/>
    </source>
</evidence>
<dbReference type="PANTHER" id="PTHR35848:SF9">
    <property type="entry name" value="SLL1358 PROTEIN"/>
    <property type="match status" value="1"/>
</dbReference>
<dbReference type="GO" id="GO:0046872">
    <property type="term" value="F:metal ion binding"/>
    <property type="evidence" value="ECO:0007669"/>
    <property type="project" value="UniProtKB-KW"/>
</dbReference>
<comment type="caution">
    <text evidence="3">The sequence shown here is derived from an EMBL/GenBank/DDBJ whole genome shotgun (WGS) entry which is preliminary data.</text>
</comment>
<proteinExistence type="predicted"/>
<dbReference type="InterPro" id="IPR013096">
    <property type="entry name" value="Cupin_2"/>
</dbReference>
<feature type="domain" description="Cupin type-2" evidence="2">
    <location>
        <begin position="33"/>
        <end position="101"/>
    </location>
</feature>
<organism evidence="3 4">
    <name type="scientific">Leptospira santarosai</name>
    <dbReference type="NCBI Taxonomy" id="28183"/>
    <lineage>
        <taxon>Bacteria</taxon>
        <taxon>Pseudomonadati</taxon>
        <taxon>Spirochaetota</taxon>
        <taxon>Spirochaetia</taxon>
        <taxon>Leptospirales</taxon>
        <taxon>Leptospiraceae</taxon>
        <taxon>Leptospira</taxon>
    </lineage>
</organism>
<protein>
    <submittedName>
        <fullName evidence="3">Cupin</fullName>
    </submittedName>
</protein>
<dbReference type="RefSeq" id="WP_017863659.1">
    <property type="nucleotide sequence ID" value="NZ_CP028370.1"/>
</dbReference>
<dbReference type="EMBL" id="MTSU01000013">
    <property type="protein sequence ID" value="ONF92316.1"/>
    <property type="molecule type" value="Genomic_DNA"/>
</dbReference>
<dbReference type="Proteomes" id="UP000189337">
    <property type="component" value="Unassembled WGS sequence"/>
</dbReference>
<gene>
    <name evidence="3" type="ORF">BWD14_13985</name>
</gene>